<proteinExistence type="predicted"/>
<accession>A0A2P2PRF4</accession>
<sequence length="16" mass="1864">MLCPLYTTINHRSNNS</sequence>
<evidence type="ECO:0000313" key="1">
    <source>
        <dbReference type="EMBL" id="MBX57263.1"/>
    </source>
</evidence>
<dbReference type="EMBL" id="GGEC01076779">
    <property type="protein sequence ID" value="MBX57263.1"/>
    <property type="molecule type" value="Transcribed_RNA"/>
</dbReference>
<organism evidence="1">
    <name type="scientific">Rhizophora mucronata</name>
    <name type="common">Asiatic mangrove</name>
    <dbReference type="NCBI Taxonomy" id="61149"/>
    <lineage>
        <taxon>Eukaryota</taxon>
        <taxon>Viridiplantae</taxon>
        <taxon>Streptophyta</taxon>
        <taxon>Embryophyta</taxon>
        <taxon>Tracheophyta</taxon>
        <taxon>Spermatophyta</taxon>
        <taxon>Magnoliopsida</taxon>
        <taxon>eudicotyledons</taxon>
        <taxon>Gunneridae</taxon>
        <taxon>Pentapetalae</taxon>
        <taxon>rosids</taxon>
        <taxon>fabids</taxon>
        <taxon>Malpighiales</taxon>
        <taxon>Rhizophoraceae</taxon>
        <taxon>Rhizophora</taxon>
    </lineage>
</organism>
<protein>
    <submittedName>
        <fullName evidence="1">Uncharacterized protein</fullName>
    </submittedName>
</protein>
<dbReference type="AlphaFoldDB" id="A0A2P2PRF4"/>
<reference evidence="1" key="1">
    <citation type="submission" date="2018-02" db="EMBL/GenBank/DDBJ databases">
        <title>Rhizophora mucronata_Transcriptome.</title>
        <authorList>
            <person name="Meera S.P."/>
            <person name="Sreeshan A."/>
            <person name="Augustine A."/>
        </authorList>
    </citation>
    <scope>NUCLEOTIDE SEQUENCE</scope>
    <source>
        <tissue evidence="1">Leaf</tissue>
    </source>
</reference>
<name>A0A2P2PRF4_RHIMU</name>